<organism evidence="4 5">
    <name type="scientific">Dichomitus squalens</name>
    <dbReference type="NCBI Taxonomy" id="114155"/>
    <lineage>
        <taxon>Eukaryota</taxon>
        <taxon>Fungi</taxon>
        <taxon>Dikarya</taxon>
        <taxon>Basidiomycota</taxon>
        <taxon>Agaricomycotina</taxon>
        <taxon>Agaricomycetes</taxon>
        <taxon>Polyporales</taxon>
        <taxon>Polyporaceae</taxon>
        <taxon>Dichomitus</taxon>
    </lineage>
</organism>
<evidence type="ECO:0000256" key="2">
    <source>
        <dbReference type="SAM" id="Phobius"/>
    </source>
</evidence>
<evidence type="ECO:0000259" key="3">
    <source>
        <dbReference type="Pfam" id="PF20153"/>
    </source>
</evidence>
<dbReference type="InterPro" id="IPR045338">
    <property type="entry name" value="DUF6535"/>
</dbReference>
<name>A0A4Q9PUB2_9APHY</name>
<reference evidence="4 5" key="1">
    <citation type="submission" date="2019-01" db="EMBL/GenBank/DDBJ databases">
        <title>Draft genome sequences of three monokaryotic isolates of the white-rot basidiomycete fungus Dichomitus squalens.</title>
        <authorList>
            <consortium name="DOE Joint Genome Institute"/>
            <person name="Lopez S.C."/>
            <person name="Andreopoulos B."/>
            <person name="Pangilinan J."/>
            <person name="Lipzen A."/>
            <person name="Riley R."/>
            <person name="Ahrendt S."/>
            <person name="Ng V."/>
            <person name="Barry K."/>
            <person name="Daum C."/>
            <person name="Grigoriev I.V."/>
            <person name="Hilden K.S."/>
            <person name="Makela M.R."/>
            <person name="de Vries R.P."/>
        </authorList>
    </citation>
    <scope>NUCLEOTIDE SEQUENCE [LARGE SCALE GENOMIC DNA]</scope>
    <source>
        <strain evidence="4 5">CBS 464.89</strain>
    </source>
</reference>
<feature type="region of interest" description="Disordered" evidence="1">
    <location>
        <begin position="105"/>
        <end position="171"/>
    </location>
</feature>
<protein>
    <recommendedName>
        <fullName evidence="3">DUF6535 domain-containing protein</fullName>
    </recommendedName>
</protein>
<dbReference type="Pfam" id="PF20153">
    <property type="entry name" value="DUF6535"/>
    <property type="match status" value="1"/>
</dbReference>
<feature type="domain" description="DUF6535" evidence="3">
    <location>
        <begin position="219"/>
        <end position="347"/>
    </location>
</feature>
<dbReference type="Proteomes" id="UP000292082">
    <property type="component" value="Unassembled WGS sequence"/>
</dbReference>
<evidence type="ECO:0000313" key="4">
    <source>
        <dbReference type="EMBL" id="TBU58039.1"/>
    </source>
</evidence>
<evidence type="ECO:0000256" key="1">
    <source>
        <dbReference type="SAM" id="MobiDB-lite"/>
    </source>
</evidence>
<feature type="compositionally biased region" description="Low complexity" evidence="1">
    <location>
        <begin position="105"/>
        <end position="120"/>
    </location>
</feature>
<feature type="transmembrane region" description="Helical" evidence="2">
    <location>
        <begin position="376"/>
        <end position="395"/>
    </location>
</feature>
<evidence type="ECO:0000313" key="5">
    <source>
        <dbReference type="Proteomes" id="UP000292082"/>
    </source>
</evidence>
<feature type="transmembrane region" description="Helical" evidence="2">
    <location>
        <begin position="240"/>
        <end position="260"/>
    </location>
</feature>
<keyword evidence="2" id="KW-0472">Membrane</keyword>
<feature type="compositionally biased region" description="Basic and acidic residues" evidence="1">
    <location>
        <begin position="150"/>
        <end position="161"/>
    </location>
</feature>
<sequence>MGPLSGWKSQRMHELEHRVELQRIVAPSCCQALRWLVVFSKEAKTSLQLKSTSSGIAPGIGLTQNPTSASTKGKLHAELSNCPTTCVCHKVHDRWPSDIPAFKATALRPSSPSTTPLSLAHPQHDTMTPPDVEPSSSQMGDASESTPGQRQERGTSNEAHDSVPASSQQVKTEVLNTQGIRGVSSAPLPWKLPNIEDLKKEFAETYTQADKDKALSETAKVVKTYSDEMVKRWNEEIDNLLVYAGLFSSILTAFNVQSYLLLQPTTPDPTIAVLQQISLQLNSFSVNPPGALVNSTHPVTPFAAVQTSLVESWAVWLNSLWFSALICSLSSTSVGILVKQWLHAYQAGISGDSISLFLFFSGLLILLWHYHSTVAIVASVLIGIVTSFVVVTTVMPKQYAVQHSSFSLDLDMMIHAYSTTINVNHLSATAVAILAGQGANTEAIDRCLHRIRDINQRHLSSEDILVDSVDFWAGMLCHGLEKASIHNLYFRSESCRDNMKSGDYERLLPALAATLANPDSGTNAHSLSLLSSCHGRRSAMLTHTITVAAAVEMQLRQLLHPSDGEPAQEPDWDTVLWLRILVQCCFAPVSSWTRSDEETEVSMACIFGMGILQKGSISKIARKLRGGIPVKAMLEALDIILTNLGKGTSRIVERQASGKSWPWDDDDVQEALKKLKDSSERCKSLGLGVRAEGSIQASPPDPKSPHGGTTAHVLYDIRDVVVAYD</sequence>
<feature type="transmembrane region" description="Helical" evidence="2">
    <location>
        <begin position="354"/>
        <end position="370"/>
    </location>
</feature>
<keyword evidence="2" id="KW-1133">Transmembrane helix</keyword>
<accession>A0A4Q9PUB2</accession>
<dbReference type="EMBL" id="ML145129">
    <property type="protein sequence ID" value="TBU58039.1"/>
    <property type="molecule type" value="Genomic_DNA"/>
</dbReference>
<feature type="compositionally biased region" description="Polar residues" evidence="1">
    <location>
        <begin position="134"/>
        <end position="149"/>
    </location>
</feature>
<keyword evidence="2" id="KW-0812">Transmembrane</keyword>
<dbReference type="AlphaFoldDB" id="A0A4Q9PUB2"/>
<proteinExistence type="predicted"/>
<keyword evidence="5" id="KW-1185">Reference proteome</keyword>
<gene>
    <name evidence="4" type="ORF">BD310DRAFT_1016557</name>
</gene>
<feature type="transmembrane region" description="Helical" evidence="2">
    <location>
        <begin position="320"/>
        <end position="342"/>
    </location>
</feature>